<dbReference type="AlphaFoldDB" id="A0A518V8Z5"/>
<dbReference type="SUPFAM" id="SSF63817">
    <property type="entry name" value="Sortase"/>
    <property type="match status" value="1"/>
</dbReference>
<dbReference type="Proteomes" id="UP000319432">
    <property type="component" value="Chromosome"/>
</dbReference>
<evidence type="ECO:0000313" key="5">
    <source>
        <dbReference type="Proteomes" id="UP000319432"/>
    </source>
</evidence>
<keyword evidence="5" id="KW-1185">Reference proteome</keyword>
<evidence type="ECO:0000313" key="4">
    <source>
        <dbReference type="EMBL" id="QDX93471.1"/>
    </source>
</evidence>
<dbReference type="OrthoDB" id="525039at2"/>
<evidence type="ECO:0000256" key="3">
    <source>
        <dbReference type="SAM" id="SignalP"/>
    </source>
</evidence>
<name>A0A518V8Z5_BRELA</name>
<feature type="active site" description="Proton donor/acceptor" evidence="2">
    <location>
        <position position="127"/>
    </location>
</feature>
<dbReference type="EMBL" id="CP033464">
    <property type="protein sequence ID" value="QDX93471.1"/>
    <property type="molecule type" value="Genomic_DNA"/>
</dbReference>
<evidence type="ECO:0000256" key="1">
    <source>
        <dbReference type="ARBA" id="ARBA00022801"/>
    </source>
</evidence>
<gene>
    <name evidence="4" type="ORF">EEL30_14950</name>
</gene>
<feature type="signal peptide" evidence="3">
    <location>
        <begin position="1"/>
        <end position="19"/>
    </location>
</feature>
<feature type="chain" id="PRO_5021910095" evidence="3">
    <location>
        <begin position="20"/>
        <end position="216"/>
    </location>
</feature>
<dbReference type="Gene3D" id="2.40.260.10">
    <property type="entry name" value="Sortase"/>
    <property type="match status" value="1"/>
</dbReference>
<keyword evidence="3" id="KW-0732">Signal</keyword>
<dbReference type="InterPro" id="IPR023365">
    <property type="entry name" value="Sortase_dom-sf"/>
</dbReference>
<evidence type="ECO:0000256" key="2">
    <source>
        <dbReference type="PIRSR" id="PIRSR605754-1"/>
    </source>
</evidence>
<organism evidence="4 5">
    <name type="scientific">Brevibacillus laterosporus</name>
    <name type="common">Bacillus laterosporus</name>
    <dbReference type="NCBI Taxonomy" id="1465"/>
    <lineage>
        <taxon>Bacteria</taxon>
        <taxon>Bacillati</taxon>
        <taxon>Bacillota</taxon>
        <taxon>Bacilli</taxon>
        <taxon>Bacillales</taxon>
        <taxon>Paenibacillaceae</taxon>
        <taxon>Brevibacillus</taxon>
    </lineage>
</organism>
<dbReference type="InterPro" id="IPR005754">
    <property type="entry name" value="Sortase"/>
</dbReference>
<protein>
    <submittedName>
        <fullName evidence="4">Class F sortase</fullName>
    </submittedName>
</protein>
<feature type="active site" description="Acyl-thioester intermediate" evidence="2">
    <location>
        <position position="193"/>
    </location>
</feature>
<reference evidence="4 5" key="1">
    <citation type="submission" date="2018-11" db="EMBL/GenBank/DDBJ databases">
        <title>Phylogenetic determinants of toxin gene distribution in genomes of Brevibacillus laterosporus.</title>
        <authorList>
            <person name="Glare T.R."/>
            <person name="Durrant A."/>
            <person name="Berry C."/>
            <person name="Palma L."/>
            <person name="Ormskirk M."/>
            <person name="Cox M.O."/>
        </authorList>
    </citation>
    <scope>NUCLEOTIDE SEQUENCE [LARGE SCALE GENOMIC DNA]</scope>
    <source>
        <strain evidence="4 5">1821L</strain>
    </source>
</reference>
<keyword evidence="1" id="KW-0378">Hydrolase</keyword>
<proteinExistence type="predicted"/>
<dbReference type="GO" id="GO:0016787">
    <property type="term" value="F:hydrolase activity"/>
    <property type="evidence" value="ECO:0007669"/>
    <property type="project" value="UniProtKB-KW"/>
</dbReference>
<dbReference type="CDD" id="cd05829">
    <property type="entry name" value="Sortase_F"/>
    <property type="match status" value="1"/>
</dbReference>
<accession>A0A518V8Z5</accession>
<dbReference type="InterPro" id="IPR042001">
    <property type="entry name" value="Sortase_F"/>
</dbReference>
<dbReference type="PROSITE" id="PS51257">
    <property type="entry name" value="PROKAR_LIPOPROTEIN"/>
    <property type="match status" value="1"/>
</dbReference>
<sequence length="216" mass="23960">MRRVFLAIMIGLLTGCSNSADIAKNPKVSTPLTIEQSSPQVKEKQSYAEKTNLVTHPRNSETKMEMKAKGFIPNRLRIPSIDLDTVIETVGITTEGSMDVPKAFNKVGILSPWTKPGENGSAVIAGHFDHYTGPAIFYHLKKLKPGDQVFVSNTNNDQLIYVVKEITSFNTKEAPLEKIFGESVTSHLNLITCSGKFNKKTQEHAKRLVVFTELIK</sequence>
<dbReference type="Pfam" id="PF04203">
    <property type="entry name" value="Sortase"/>
    <property type="match status" value="1"/>
</dbReference>